<dbReference type="InterPro" id="IPR011032">
    <property type="entry name" value="GroES-like_sf"/>
</dbReference>
<dbReference type="GO" id="GO:0016491">
    <property type="term" value="F:oxidoreductase activity"/>
    <property type="evidence" value="ECO:0007669"/>
    <property type="project" value="InterPro"/>
</dbReference>
<reference evidence="2 3" key="1">
    <citation type="submission" date="2018-05" db="EMBL/GenBank/DDBJ databases">
        <title>Chitinophaga sp. K3CV102501T nov., isolated from isolated from a monsoon evergreen broad-leaved forest soil.</title>
        <authorList>
            <person name="Lv Y."/>
        </authorList>
    </citation>
    <scope>NUCLEOTIDE SEQUENCE [LARGE SCALE GENOMIC DNA]</scope>
    <source>
        <strain evidence="2 3">GDMCC 1.1325</strain>
    </source>
</reference>
<evidence type="ECO:0000259" key="1">
    <source>
        <dbReference type="SMART" id="SM00829"/>
    </source>
</evidence>
<keyword evidence="3" id="KW-1185">Reference proteome</keyword>
<feature type="domain" description="Enoyl reductase (ER)" evidence="1">
    <location>
        <begin position="39"/>
        <end position="364"/>
    </location>
</feature>
<dbReference type="InterPro" id="IPR052711">
    <property type="entry name" value="Zinc_ADH-like"/>
</dbReference>
<name>A0A365Y076_9BACT</name>
<gene>
    <name evidence="2" type="ORF">DF182_01010</name>
</gene>
<sequence length="367" mass="39810">MLLFFHIIVLHDFSPLFHLCIIKNKNDKQMKAVQLKSFGIDQLMVEEREIPALQANEVLVNIKAVSLNYLDLIMVNGSFNKNVAFPYTPASDGAGVVTAVGAGVTRWKPGDRVVIQYVQNWTKGRIDAESNAVRVGWQIPGVMAEFVSIPEHGLVKAPENLSFEETATLPIAALTAWYALIEQAGLRLGQTVLTQGTGGVSLFALQIAKAAGARVIATTSSDEKAARLKALGADAVINYRQYPEWHQQVKALTGGEGVDITLDVAGEQTIGQSLLSVKEHGYVGTAGFISGTALPLDIMQHQINMNFIRIQGLAVGSAESFNAMNRAITINNIHPVIDKIYPLSQVQDAYRRLESGQHIGKVVISLA</sequence>
<dbReference type="Gene3D" id="3.40.50.720">
    <property type="entry name" value="NAD(P)-binding Rossmann-like Domain"/>
    <property type="match status" value="1"/>
</dbReference>
<dbReference type="InterPro" id="IPR036291">
    <property type="entry name" value="NAD(P)-bd_dom_sf"/>
</dbReference>
<dbReference type="AlphaFoldDB" id="A0A365Y076"/>
<dbReference type="EMBL" id="QFFJ01000001">
    <property type="protein sequence ID" value="RBL91235.1"/>
    <property type="molecule type" value="Genomic_DNA"/>
</dbReference>
<dbReference type="InterPro" id="IPR013149">
    <property type="entry name" value="ADH-like_C"/>
</dbReference>
<dbReference type="Proteomes" id="UP000253410">
    <property type="component" value="Unassembled WGS sequence"/>
</dbReference>
<dbReference type="InterPro" id="IPR020843">
    <property type="entry name" value="ER"/>
</dbReference>
<dbReference type="PANTHER" id="PTHR45033">
    <property type="match status" value="1"/>
</dbReference>
<dbReference type="CDD" id="cd08276">
    <property type="entry name" value="MDR7"/>
    <property type="match status" value="1"/>
</dbReference>
<dbReference type="Pfam" id="PF08240">
    <property type="entry name" value="ADH_N"/>
    <property type="match status" value="1"/>
</dbReference>
<proteinExistence type="predicted"/>
<evidence type="ECO:0000313" key="3">
    <source>
        <dbReference type="Proteomes" id="UP000253410"/>
    </source>
</evidence>
<dbReference type="SMART" id="SM00829">
    <property type="entry name" value="PKS_ER"/>
    <property type="match status" value="1"/>
</dbReference>
<dbReference type="PANTHER" id="PTHR45033:SF2">
    <property type="entry name" value="ZINC-TYPE ALCOHOL DEHYDROGENASE-LIKE PROTEIN C1773.06C"/>
    <property type="match status" value="1"/>
</dbReference>
<dbReference type="OrthoDB" id="648910at2"/>
<accession>A0A365Y076</accession>
<dbReference type="SUPFAM" id="SSF51735">
    <property type="entry name" value="NAD(P)-binding Rossmann-fold domains"/>
    <property type="match status" value="1"/>
</dbReference>
<dbReference type="Gene3D" id="3.90.180.10">
    <property type="entry name" value="Medium-chain alcohol dehydrogenases, catalytic domain"/>
    <property type="match status" value="1"/>
</dbReference>
<comment type="caution">
    <text evidence="2">The sequence shown here is derived from an EMBL/GenBank/DDBJ whole genome shotgun (WGS) entry which is preliminary data.</text>
</comment>
<dbReference type="Pfam" id="PF00107">
    <property type="entry name" value="ADH_zinc_N"/>
    <property type="match status" value="1"/>
</dbReference>
<organism evidence="2 3">
    <name type="scientific">Chitinophaga flava</name>
    <dbReference type="NCBI Taxonomy" id="2259036"/>
    <lineage>
        <taxon>Bacteria</taxon>
        <taxon>Pseudomonadati</taxon>
        <taxon>Bacteroidota</taxon>
        <taxon>Chitinophagia</taxon>
        <taxon>Chitinophagales</taxon>
        <taxon>Chitinophagaceae</taxon>
        <taxon>Chitinophaga</taxon>
    </lineage>
</organism>
<protein>
    <submittedName>
        <fullName evidence="2">NAD(P)-dependent alcohol dehydrogenase</fullName>
    </submittedName>
</protein>
<dbReference type="InterPro" id="IPR013154">
    <property type="entry name" value="ADH-like_N"/>
</dbReference>
<evidence type="ECO:0000313" key="2">
    <source>
        <dbReference type="EMBL" id="RBL91235.1"/>
    </source>
</evidence>
<dbReference type="SUPFAM" id="SSF50129">
    <property type="entry name" value="GroES-like"/>
    <property type="match status" value="1"/>
</dbReference>